<evidence type="ECO:0000313" key="1">
    <source>
        <dbReference type="EMBL" id="PZR31078.1"/>
    </source>
</evidence>
<evidence type="ECO:0000313" key="2">
    <source>
        <dbReference type="Proteomes" id="UP000249393"/>
    </source>
</evidence>
<comment type="caution">
    <text evidence="1">The sequence shown here is derived from an EMBL/GenBank/DDBJ whole genome shotgun (WGS) entry which is preliminary data.</text>
</comment>
<sequence>MNLAFDTVIAADAETRAGLFAATAQRLGTTPRNVEKDFWVCWTLDALFNGLPAGAPRLLFKGGTSLSKGFGLIRRFSEDIDVTVFRDDLGVPASVQDLQAMSGRQRRLMLDRIATAGAAYIQGDLRQALWALLTEMARRTGATLADFALDPDPTEPQTLLLTYPTVTPPDGYVLNTVKIESGAKSALDPNSVRIIKPYVDDDTPDLDLSVNGVVVVDATRTFWDKIVILHGLRRWFDVRQELRGGGQRVSRHYYDVHQLMQTEVAGGALADQALGTDAIAHARMFFNRPDFDLASAVAPTFALAPDGAMYDDLRRDYAQMALMIFGTPPAFEDVLASIVALEARLNATPAS</sequence>
<dbReference type="Proteomes" id="UP000249393">
    <property type="component" value="Unassembled WGS sequence"/>
</dbReference>
<dbReference type="AlphaFoldDB" id="A0A2W5WBZ8"/>
<dbReference type="RefSeq" id="WP_304282195.1">
    <property type="nucleotide sequence ID" value="NZ_QFQZ01000099.1"/>
</dbReference>
<evidence type="ECO:0008006" key="3">
    <source>
        <dbReference type="Google" id="ProtNLM"/>
    </source>
</evidence>
<protein>
    <recommendedName>
        <fullName evidence="3">Nucleotidyl transferase AbiEii/AbiGii toxin family protein</fullName>
    </recommendedName>
</protein>
<name>A0A2W5WBZ8_9CAUL</name>
<organism evidence="1 2">
    <name type="scientific">Caulobacter segnis</name>
    <dbReference type="NCBI Taxonomy" id="88688"/>
    <lineage>
        <taxon>Bacteria</taxon>
        <taxon>Pseudomonadati</taxon>
        <taxon>Pseudomonadota</taxon>
        <taxon>Alphaproteobacteria</taxon>
        <taxon>Caulobacterales</taxon>
        <taxon>Caulobacteraceae</taxon>
        <taxon>Caulobacter</taxon>
    </lineage>
</organism>
<dbReference type="EMBL" id="QFQZ01000099">
    <property type="protein sequence ID" value="PZR31078.1"/>
    <property type="molecule type" value="Genomic_DNA"/>
</dbReference>
<reference evidence="1 2" key="1">
    <citation type="submission" date="2017-08" db="EMBL/GenBank/DDBJ databases">
        <title>Infants hospitalized years apart are colonized by the same room-sourced microbial strains.</title>
        <authorList>
            <person name="Brooks B."/>
            <person name="Olm M.R."/>
            <person name="Firek B.A."/>
            <person name="Baker R."/>
            <person name="Thomas B.C."/>
            <person name="Morowitz M.J."/>
            <person name="Banfield J.F."/>
        </authorList>
    </citation>
    <scope>NUCLEOTIDE SEQUENCE [LARGE SCALE GENOMIC DNA]</scope>
    <source>
        <strain evidence="1">S2_003_000_R2_4</strain>
    </source>
</reference>
<dbReference type="Gene3D" id="3.10.450.620">
    <property type="entry name" value="JHP933, nucleotidyltransferase-like core domain"/>
    <property type="match status" value="1"/>
</dbReference>
<dbReference type="InterPro" id="IPR014942">
    <property type="entry name" value="AbiEii"/>
</dbReference>
<accession>A0A2W5WBZ8</accession>
<proteinExistence type="predicted"/>
<dbReference type="Pfam" id="PF08843">
    <property type="entry name" value="AbiEii"/>
    <property type="match status" value="1"/>
</dbReference>
<gene>
    <name evidence="1" type="ORF">DI526_20685</name>
</gene>